<evidence type="ECO:0000313" key="2">
    <source>
        <dbReference type="Proteomes" id="UP000838756"/>
    </source>
</evidence>
<accession>A0A8S4RYM5</accession>
<comment type="caution">
    <text evidence="1">The sequence shown here is derived from an EMBL/GenBank/DDBJ whole genome shotgun (WGS) entry which is preliminary data.</text>
</comment>
<name>A0A8S4RYM5_9NEOP</name>
<dbReference type="AlphaFoldDB" id="A0A8S4RYM5"/>
<evidence type="ECO:0000313" key="1">
    <source>
        <dbReference type="EMBL" id="CAH2240664.1"/>
    </source>
</evidence>
<proteinExistence type="predicted"/>
<dbReference type="Proteomes" id="UP000838756">
    <property type="component" value="Unassembled WGS sequence"/>
</dbReference>
<gene>
    <name evidence="1" type="primary">jg219</name>
    <name evidence="1" type="ORF">PAEG_LOCUS17232</name>
</gene>
<protein>
    <submittedName>
        <fullName evidence="1">Jg219 protein</fullName>
    </submittedName>
</protein>
<keyword evidence="2" id="KW-1185">Reference proteome</keyword>
<dbReference type="EMBL" id="CAKXAJ010025537">
    <property type="protein sequence ID" value="CAH2240664.1"/>
    <property type="molecule type" value="Genomic_DNA"/>
</dbReference>
<sequence>MERSFGRCCSALPIRILMIKRSAKMPRKDRLEAVNHLSSEIPVEINDISWLFSVQHTVHVVDRTVNGT</sequence>
<organism evidence="1 2">
    <name type="scientific">Pararge aegeria aegeria</name>
    <dbReference type="NCBI Taxonomy" id="348720"/>
    <lineage>
        <taxon>Eukaryota</taxon>
        <taxon>Metazoa</taxon>
        <taxon>Ecdysozoa</taxon>
        <taxon>Arthropoda</taxon>
        <taxon>Hexapoda</taxon>
        <taxon>Insecta</taxon>
        <taxon>Pterygota</taxon>
        <taxon>Neoptera</taxon>
        <taxon>Endopterygota</taxon>
        <taxon>Lepidoptera</taxon>
        <taxon>Glossata</taxon>
        <taxon>Ditrysia</taxon>
        <taxon>Papilionoidea</taxon>
        <taxon>Nymphalidae</taxon>
        <taxon>Satyrinae</taxon>
        <taxon>Satyrini</taxon>
        <taxon>Parargina</taxon>
        <taxon>Pararge</taxon>
    </lineage>
</organism>
<reference evidence="1" key="1">
    <citation type="submission" date="2022-03" db="EMBL/GenBank/DDBJ databases">
        <authorList>
            <person name="Lindestad O."/>
        </authorList>
    </citation>
    <scope>NUCLEOTIDE SEQUENCE</scope>
</reference>